<dbReference type="EMBL" id="JAJJML010000001">
    <property type="protein sequence ID" value="MCC9033726.1"/>
    <property type="molecule type" value="Genomic_DNA"/>
</dbReference>
<dbReference type="Proteomes" id="UP001107960">
    <property type="component" value="Unassembled WGS sequence"/>
</dbReference>
<keyword evidence="3" id="KW-1185">Reference proteome</keyword>
<reference evidence="2" key="1">
    <citation type="submission" date="2021-11" db="EMBL/GenBank/DDBJ databases">
        <title>Description of novel Chryseobacterium species.</title>
        <authorList>
            <person name="Saticioglu I.B."/>
            <person name="Ay H."/>
            <person name="Altun S."/>
            <person name="Duman M."/>
        </authorList>
    </citation>
    <scope>NUCLEOTIDE SEQUENCE</scope>
    <source>
        <strain evidence="2">C-39</strain>
    </source>
</reference>
<dbReference type="EMBL" id="JACXXP010000045">
    <property type="protein sequence ID" value="MBD3906944.1"/>
    <property type="molecule type" value="Genomic_DNA"/>
</dbReference>
<protein>
    <submittedName>
        <fullName evidence="2">Uncharacterized protein</fullName>
    </submittedName>
</protein>
<gene>
    <name evidence="1" type="ORF">IEW27_20365</name>
    <name evidence="2" type="ORF">LNP80_05560</name>
</gene>
<evidence type="ECO:0000313" key="2">
    <source>
        <dbReference type="EMBL" id="MCC9033726.1"/>
    </source>
</evidence>
<accession>A0A9Q3YQ98</accession>
<reference evidence="1" key="3">
    <citation type="submission" date="2024-05" db="EMBL/GenBank/DDBJ databases">
        <title>Description of novel Chryseobacterium sp. strain C-2.</title>
        <authorList>
            <person name="Saticioglu I.B."/>
        </authorList>
    </citation>
    <scope>NUCLEOTIDE SEQUENCE</scope>
    <source>
        <strain evidence="1">C-2</strain>
    </source>
</reference>
<evidence type="ECO:0000313" key="1">
    <source>
        <dbReference type="EMBL" id="MBD3906944.1"/>
    </source>
</evidence>
<name>A0A9Q3YQ98_9FLAO</name>
<dbReference type="Proteomes" id="UP000603715">
    <property type="component" value="Unassembled WGS sequence"/>
</dbReference>
<dbReference type="AlphaFoldDB" id="A0A9Q3YQ98"/>
<sequence length="196" mass="23352">MKIDNIYNEYIKSEDSEVIWKYCDQIENDTLKNELEKFIFNALTELNKDKFIFSLYILQGYEFNFKNNDKHFEYITKGIISFLNNEKENKGNIKSDISFIMSEFFDIINKLGTKYDELVIYTFKELPHIVFEISKIKFKRGSHMEIAMLKSMNLLTYKLNNLKESIIVLEEIKEDHFDDGIVEEADDLLKEIKNYG</sequence>
<organism evidence="2 4">
    <name type="scientific">Chryseobacterium muglaense</name>
    <dbReference type="NCBI Taxonomy" id="2893752"/>
    <lineage>
        <taxon>Bacteria</taxon>
        <taxon>Pseudomonadati</taxon>
        <taxon>Bacteroidota</taxon>
        <taxon>Flavobacteriia</taxon>
        <taxon>Flavobacteriales</taxon>
        <taxon>Weeksellaceae</taxon>
        <taxon>Chryseobacterium group</taxon>
        <taxon>Chryseobacterium</taxon>
    </lineage>
</organism>
<proteinExistence type="predicted"/>
<dbReference type="RefSeq" id="WP_191181314.1">
    <property type="nucleotide sequence ID" value="NZ_JACXXP010000045.1"/>
</dbReference>
<reference evidence="3" key="2">
    <citation type="submission" date="2023-07" db="EMBL/GenBank/DDBJ databases">
        <title>Description of novel Chryseobacterium sp. strain C-2.</title>
        <authorList>
            <person name="Saticioglu I.B."/>
        </authorList>
    </citation>
    <scope>NUCLEOTIDE SEQUENCE [LARGE SCALE GENOMIC DNA]</scope>
    <source>
        <strain evidence="3">C-2</strain>
    </source>
</reference>
<comment type="caution">
    <text evidence="2">The sequence shown here is derived from an EMBL/GenBank/DDBJ whole genome shotgun (WGS) entry which is preliminary data.</text>
</comment>
<evidence type="ECO:0000313" key="3">
    <source>
        <dbReference type="Proteomes" id="UP000603715"/>
    </source>
</evidence>
<evidence type="ECO:0000313" key="4">
    <source>
        <dbReference type="Proteomes" id="UP001107960"/>
    </source>
</evidence>